<protein>
    <recommendedName>
        <fullName evidence="4">DUF3098 domain-containing protein</fullName>
    </recommendedName>
</protein>
<keyword evidence="1" id="KW-0812">Transmembrane</keyword>
<sequence length="64" mass="7027">MSKRPLFHTPLFILSLLVAVAGYILLGTGEVDGIYSLTLAPVLLVIAYAVLFPLTVLLQREEKK</sequence>
<gene>
    <name evidence="2" type="ORF">CALK_2311</name>
</gene>
<dbReference type="EMBL" id="ASJR01000029">
    <property type="protein sequence ID" value="ERP30860.1"/>
    <property type="molecule type" value="Genomic_DNA"/>
</dbReference>
<evidence type="ECO:0008006" key="4">
    <source>
        <dbReference type="Google" id="ProtNLM"/>
    </source>
</evidence>
<evidence type="ECO:0000313" key="2">
    <source>
        <dbReference type="EMBL" id="ERP30860.1"/>
    </source>
</evidence>
<keyword evidence="1" id="KW-1133">Transmembrane helix</keyword>
<keyword evidence="1" id="KW-0472">Membrane</keyword>
<dbReference type="STRING" id="1313304.CALK_2311"/>
<organism evidence="2 3">
    <name type="scientific">Chitinivibrio alkaliphilus ACht1</name>
    <dbReference type="NCBI Taxonomy" id="1313304"/>
    <lineage>
        <taxon>Bacteria</taxon>
        <taxon>Pseudomonadati</taxon>
        <taxon>Fibrobacterota</taxon>
        <taxon>Chitinivibrionia</taxon>
        <taxon>Chitinivibrionales</taxon>
        <taxon>Chitinivibrionaceae</taxon>
        <taxon>Chitinivibrio</taxon>
    </lineage>
</organism>
<feature type="transmembrane region" description="Helical" evidence="1">
    <location>
        <begin position="7"/>
        <end position="26"/>
    </location>
</feature>
<dbReference type="RefSeq" id="WP_022637674.1">
    <property type="nucleotide sequence ID" value="NZ_ASJR01000029.1"/>
</dbReference>
<reference evidence="2 3" key="1">
    <citation type="journal article" date="2013" name="Environ. Microbiol.">
        <title>Genome analysis of Chitinivibrio alkaliphilus gen. nov., sp. nov., a novel extremely haloalkaliphilic anaerobic chitinolytic bacterium from the candidate phylum Termite Group 3.</title>
        <authorList>
            <person name="Sorokin D.Y."/>
            <person name="Gumerov V.M."/>
            <person name="Rakitin A.L."/>
            <person name="Beletsky A.V."/>
            <person name="Damste J.S."/>
            <person name="Muyzer G."/>
            <person name="Mardanov A.V."/>
            <person name="Ravin N.V."/>
        </authorList>
    </citation>
    <scope>NUCLEOTIDE SEQUENCE [LARGE SCALE GENOMIC DNA]</scope>
    <source>
        <strain evidence="2 3">ACht1</strain>
    </source>
</reference>
<feature type="transmembrane region" description="Helical" evidence="1">
    <location>
        <begin position="38"/>
        <end position="58"/>
    </location>
</feature>
<accession>U7D8Z1</accession>
<keyword evidence="3" id="KW-1185">Reference proteome</keyword>
<dbReference type="AlphaFoldDB" id="U7D8Z1"/>
<dbReference type="Proteomes" id="UP000017148">
    <property type="component" value="Unassembled WGS sequence"/>
</dbReference>
<comment type="caution">
    <text evidence="2">The sequence shown here is derived from an EMBL/GenBank/DDBJ whole genome shotgun (WGS) entry which is preliminary data.</text>
</comment>
<proteinExistence type="predicted"/>
<evidence type="ECO:0000313" key="3">
    <source>
        <dbReference type="Proteomes" id="UP000017148"/>
    </source>
</evidence>
<evidence type="ECO:0000256" key="1">
    <source>
        <dbReference type="SAM" id="Phobius"/>
    </source>
</evidence>
<name>U7D8Z1_9BACT</name>